<dbReference type="InterPro" id="IPR035909">
    <property type="entry name" value="CheB_C"/>
</dbReference>
<evidence type="ECO:0000256" key="3">
    <source>
        <dbReference type="HAMAP-Rule" id="MF_00099"/>
    </source>
</evidence>
<dbReference type="Pfam" id="PF01339">
    <property type="entry name" value="CheB_methylest"/>
    <property type="match status" value="1"/>
</dbReference>
<comment type="function">
    <text evidence="3">Involved in chemotaxis. Part of a chemotaxis signal transduction system that modulates chemotaxis in response to various stimuli. Catalyzes the demethylation of specific methylglutamate residues introduced into the chemoreceptors (methyl-accepting chemotaxis proteins or MCP) by CheR. Also mediates the irreversible deamidation of specific glutamine residues to glutamic acid.</text>
</comment>
<evidence type="ECO:0000259" key="6">
    <source>
        <dbReference type="PROSITE" id="PS50110"/>
    </source>
</evidence>
<comment type="catalytic activity">
    <reaction evidence="3">
        <text>L-glutaminyl-[protein] + H2O = L-glutamyl-[protein] + NH4(+)</text>
        <dbReference type="Rhea" id="RHEA:16441"/>
        <dbReference type="Rhea" id="RHEA-COMP:10207"/>
        <dbReference type="Rhea" id="RHEA-COMP:10208"/>
        <dbReference type="ChEBI" id="CHEBI:15377"/>
        <dbReference type="ChEBI" id="CHEBI:28938"/>
        <dbReference type="ChEBI" id="CHEBI:29973"/>
        <dbReference type="ChEBI" id="CHEBI:30011"/>
        <dbReference type="EC" id="3.5.1.44"/>
    </reaction>
</comment>
<evidence type="ECO:0000256" key="1">
    <source>
        <dbReference type="ARBA" id="ARBA00022801"/>
    </source>
</evidence>
<dbReference type="PANTHER" id="PTHR42872:SF3">
    <property type="entry name" value="PROTEIN-GLUTAMATE METHYLESTERASE_PROTEIN-GLUTAMINE GLUTAMINASE 1"/>
    <property type="match status" value="1"/>
</dbReference>
<dbReference type="Gene3D" id="3.40.50.2300">
    <property type="match status" value="1"/>
</dbReference>
<evidence type="ECO:0000256" key="4">
    <source>
        <dbReference type="PROSITE-ProRule" id="PRU00050"/>
    </source>
</evidence>
<comment type="PTM">
    <text evidence="3">Phosphorylated by CheA. Phosphorylation of the N-terminal regulatory domain activates the methylesterase activity.</text>
</comment>
<gene>
    <name evidence="3" type="primary">cheB</name>
    <name evidence="8" type="ORF">H5P27_14035</name>
</gene>
<dbReference type="SUPFAM" id="SSF52172">
    <property type="entry name" value="CheY-like"/>
    <property type="match status" value="1"/>
</dbReference>
<dbReference type="PANTHER" id="PTHR42872">
    <property type="entry name" value="PROTEIN-GLUTAMATE METHYLESTERASE/PROTEIN-GLUTAMINE GLUTAMINASE"/>
    <property type="match status" value="1"/>
</dbReference>
<feature type="modified residue" description="4-aspartylphosphate" evidence="3 5">
    <location>
        <position position="56"/>
    </location>
</feature>
<dbReference type="GO" id="GO:0000156">
    <property type="term" value="F:phosphorelay response regulator activity"/>
    <property type="evidence" value="ECO:0007669"/>
    <property type="project" value="InterPro"/>
</dbReference>
<dbReference type="RefSeq" id="WP_185661026.1">
    <property type="nucleotide sequence ID" value="NZ_CAWPOO010000012.1"/>
</dbReference>
<dbReference type="InterPro" id="IPR000673">
    <property type="entry name" value="Sig_transdc_resp-reg_Me-estase"/>
</dbReference>
<dbReference type="EC" id="3.1.1.61" evidence="3"/>
<feature type="domain" description="Response regulatory" evidence="6">
    <location>
        <begin position="5"/>
        <end position="123"/>
    </location>
</feature>
<dbReference type="GO" id="GO:0005737">
    <property type="term" value="C:cytoplasm"/>
    <property type="evidence" value="ECO:0007669"/>
    <property type="project" value="UniProtKB-SubCell"/>
</dbReference>
<sequence length="354" mass="38287">MKKIRVLVVDDTAVMRKIVSEVINRDPDMEVAGVASNGKIAMQRISQYSPDAITLDLEMPEMDGIAMVKELRKTYPKIPVIMLSSQTYKGAESTFEALQAGANDYVAKPSTNNGLNATMSELNRELIPKIKQYFHVLAPQPVAPPSAPRPNRTKARRSGRLDVLAIGSSTGGPNALSVVFSSIREPLPVPVVVVQHMPPLFTKALAERLNRESCLTICEGEHGQALRPGHVYIAPGGQHMETRRRGAEVVLHLHEGPQEHSCRPAADVLFRSVAKCYGGSALAVVLTGMGRDGFLGAREICEAGGEAIAQDKETSVVWGMPSFLVNEGLVEKGTPLPQVASAISSRFSSLLQKY</sequence>
<dbReference type="InterPro" id="IPR001789">
    <property type="entry name" value="Sig_transdc_resp-reg_receiver"/>
</dbReference>
<keyword evidence="3 5" id="KW-0597">Phosphoprotein</keyword>
<feature type="domain" description="CheB-type methylesterase" evidence="7">
    <location>
        <begin position="148"/>
        <end position="350"/>
    </location>
</feature>
<dbReference type="SMART" id="SM00448">
    <property type="entry name" value="REC"/>
    <property type="match status" value="1"/>
</dbReference>
<keyword evidence="1 3" id="KW-0378">Hydrolase</keyword>
<evidence type="ECO:0000256" key="2">
    <source>
        <dbReference type="ARBA" id="ARBA00048267"/>
    </source>
</evidence>
<dbReference type="InterPro" id="IPR011006">
    <property type="entry name" value="CheY-like_superfamily"/>
</dbReference>
<proteinExistence type="inferred from homology"/>
<name>A0A7X1B7M6_9BACT</name>
<dbReference type="SUPFAM" id="SSF52738">
    <property type="entry name" value="Methylesterase CheB, C-terminal domain"/>
    <property type="match status" value="1"/>
</dbReference>
<comment type="subcellular location">
    <subcellularLocation>
        <location evidence="3">Cytoplasm</location>
    </subcellularLocation>
</comment>
<keyword evidence="9" id="KW-1185">Reference proteome</keyword>
<dbReference type="AlphaFoldDB" id="A0A7X1B7M6"/>
<accession>A0A7X1B7M6</accession>
<keyword evidence="3 4" id="KW-0145">Chemotaxis</keyword>
<dbReference type="PIRSF" id="PIRSF000876">
    <property type="entry name" value="RR_chemtxs_CheB"/>
    <property type="match status" value="1"/>
</dbReference>
<comment type="catalytic activity">
    <reaction evidence="2 3">
        <text>[protein]-L-glutamate 5-O-methyl ester + H2O = L-glutamyl-[protein] + methanol + H(+)</text>
        <dbReference type="Rhea" id="RHEA:23236"/>
        <dbReference type="Rhea" id="RHEA-COMP:10208"/>
        <dbReference type="Rhea" id="RHEA-COMP:10311"/>
        <dbReference type="ChEBI" id="CHEBI:15377"/>
        <dbReference type="ChEBI" id="CHEBI:15378"/>
        <dbReference type="ChEBI" id="CHEBI:17790"/>
        <dbReference type="ChEBI" id="CHEBI:29973"/>
        <dbReference type="ChEBI" id="CHEBI:82795"/>
        <dbReference type="EC" id="3.1.1.61"/>
    </reaction>
</comment>
<evidence type="ECO:0000256" key="5">
    <source>
        <dbReference type="PROSITE-ProRule" id="PRU00169"/>
    </source>
</evidence>
<protein>
    <recommendedName>
        <fullName evidence="3">Protein-glutamate methylesterase/protein-glutamine glutaminase</fullName>
        <ecNumber evidence="3">3.1.1.61</ecNumber>
        <ecNumber evidence="3">3.5.1.44</ecNumber>
    </recommendedName>
</protein>
<dbReference type="GO" id="GO:0050568">
    <property type="term" value="F:protein-glutamine glutaminase activity"/>
    <property type="evidence" value="ECO:0007669"/>
    <property type="project" value="UniProtKB-UniRule"/>
</dbReference>
<dbReference type="GO" id="GO:0006935">
    <property type="term" value="P:chemotaxis"/>
    <property type="evidence" value="ECO:0007669"/>
    <property type="project" value="UniProtKB-UniRule"/>
</dbReference>
<dbReference type="CDD" id="cd17541">
    <property type="entry name" value="REC_CheB-like"/>
    <property type="match status" value="1"/>
</dbReference>
<comment type="domain">
    <text evidence="3">Contains a C-terminal catalytic domain, and an N-terminal region which modulates catalytic activity.</text>
</comment>
<dbReference type="EC" id="3.5.1.44" evidence="3"/>
<dbReference type="CDD" id="cd16432">
    <property type="entry name" value="CheB_Rec"/>
    <property type="match status" value="1"/>
</dbReference>
<evidence type="ECO:0000313" key="9">
    <source>
        <dbReference type="Proteomes" id="UP000526501"/>
    </source>
</evidence>
<dbReference type="GO" id="GO:0008984">
    <property type="term" value="F:protein-glutamate methylesterase activity"/>
    <property type="evidence" value="ECO:0007669"/>
    <property type="project" value="UniProtKB-UniRule"/>
</dbReference>
<organism evidence="8 9">
    <name type="scientific">Pelagicoccus albus</name>
    <dbReference type="NCBI Taxonomy" id="415222"/>
    <lineage>
        <taxon>Bacteria</taxon>
        <taxon>Pseudomonadati</taxon>
        <taxon>Verrucomicrobiota</taxon>
        <taxon>Opitutia</taxon>
        <taxon>Puniceicoccales</taxon>
        <taxon>Pelagicoccaceae</taxon>
        <taxon>Pelagicoccus</taxon>
    </lineage>
</organism>
<evidence type="ECO:0000259" key="7">
    <source>
        <dbReference type="PROSITE" id="PS50122"/>
    </source>
</evidence>
<dbReference type="Pfam" id="PF00072">
    <property type="entry name" value="Response_reg"/>
    <property type="match status" value="1"/>
</dbReference>
<feature type="active site" evidence="3 4">
    <location>
        <position position="196"/>
    </location>
</feature>
<feature type="active site" evidence="3 4">
    <location>
        <position position="292"/>
    </location>
</feature>
<dbReference type="PROSITE" id="PS50110">
    <property type="entry name" value="RESPONSE_REGULATORY"/>
    <property type="match status" value="1"/>
</dbReference>
<dbReference type="PROSITE" id="PS50122">
    <property type="entry name" value="CHEB"/>
    <property type="match status" value="1"/>
</dbReference>
<dbReference type="HAMAP" id="MF_00099">
    <property type="entry name" value="CheB_chemtxs"/>
    <property type="match status" value="1"/>
</dbReference>
<dbReference type="NCBIfam" id="NF001965">
    <property type="entry name" value="PRK00742.1"/>
    <property type="match status" value="1"/>
</dbReference>
<comment type="caution">
    <text evidence="8">The sequence shown here is derived from an EMBL/GenBank/DDBJ whole genome shotgun (WGS) entry which is preliminary data.</text>
</comment>
<keyword evidence="3" id="KW-0963">Cytoplasm</keyword>
<reference evidence="8 9" key="1">
    <citation type="submission" date="2020-07" db="EMBL/GenBank/DDBJ databases">
        <authorList>
            <person name="Feng X."/>
        </authorList>
    </citation>
    <scope>NUCLEOTIDE SEQUENCE [LARGE SCALE GENOMIC DNA]</scope>
    <source>
        <strain evidence="8 9">JCM23202</strain>
    </source>
</reference>
<dbReference type="InterPro" id="IPR008248">
    <property type="entry name" value="CheB-like"/>
</dbReference>
<evidence type="ECO:0000313" key="8">
    <source>
        <dbReference type="EMBL" id="MBC2607169.1"/>
    </source>
</evidence>
<comment type="similarity">
    <text evidence="3">Belongs to the CheB family.</text>
</comment>
<dbReference type="Proteomes" id="UP000526501">
    <property type="component" value="Unassembled WGS sequence"/>
</dbReference>
<dbReference type="EMBL" id="JACHVC010000012">
    <property type="protein sequence ID" value="MBC2607169.1"/>
    <property type="molecule type" value="Genomic_DNA"/>
</dbReference>
<dbReference type="Gene3D" id="3.40.50.180">
    <property type="entry name" value="Methylesterase CheB, C-terminal domain"/>
    <property type="match status" value="1"/>
</dbReference>
<feature type="active site" evidence="3 4">
    <location>
        <position position="169"/>
    </location>
</feature>